<evidence type="ECO:0000313" key="2">
    <source>
        <dbReference type="Proteomes" id="UP000008909"/>
    </source>
</evidence>
<reference key="2">
    <citation type="submission" date="2011-10" db="EMBL/GenBank/DDBJ databases">
        <title>The genome and transcriptome sequence of Clonorchis sinensis provide insights into the carcinogenic liver fluke.</title>
        <authorList>
            <person name="Wang X."/>
            <person name="Huang Y."/>
            <person name="Chen W."/>
            <person name="Liu H."/>
            <person name="Guo L."/>
            <person name="Chen Y."/>
            <person name="Luo F."/>
            <person name="Zhou W."/>
            <person name="Sun J."/>
            <person name="Mao Q."/>
            <person name="Liang P."/>
            <person name="Zhou C."/>
            <person name="Tian Y."/>
            <person name="Men J."/>
            <person name="Lv X."/>
            <person name="Huang L."/>
            <person name="Zhou J."/>
            <person name="Hu Y."/>
            <person name="Li R."/>
            <person name="Zhang F."/>
            <person name="Lei H."/>
            <person name="Li X."/>
            <person name="Hu X."/>
            <person name="Liang C."/>
            <person name="Xu J."/>
            <person name="Wu Z."/>
            <person name="Yu X."/>
        </authorList>
    </citation>
    <scope>NUCLEOTIDE SEQUENCE</scope>
    <source>
        <strain>Henan</strain>
    </source>
</reference>
<accession>G7YBB7</accession>
<proteinExistence type="predicted"/>
<reference evidence="1" key="1">
    <citation type="journal article" date="2011" name="Genome Biol.">
        <title>The draft genome of the carcinogenic human liver fluke Clonorchis sinensis.</title>
        <authorList>
            <person name="Wang X."/>
            <person name="Chen W."/>
            <person name="Huang Y."/>
            <person name="Sun J."/>
            <person name="Men J."/>
            <person name="Liu H."/>
            <person name="Luo F."/>
            <person name="Guo L."/>
            <person name="Lv X."/>
            <person name="Deng C."/>
            <person name="Zhou C."/>
            <person name="Fan Y."/>
            <person name="Li X."/>
            <person name="Huang L."/>
            <person name="Hu Y."/>
            <person name="Liang C."/>
            <person name="Hu X."/>
            <person name="Xu J."/>
            <person name="Yu X."/>
        </authorList>
    </citation>
    <scope>NUCLEOTIDE SEQUENCE [LARGE SCALE GENOMIC DNA]</scope>
    <source>
        <strain evidence="1">Henan</strain>
    </source>
</reference>
<dbReference type="Proteomes" id="UP000008909">
    <property type="component" value="Unassembled WGS sequence"/>
</dbReference>
<dbReference type="AlphaFoldDB" id="G7YBB7"/>
<keyword evidence="2" id="KW-1185">Reference proteome</keyword>
<dbReference type="EMBL" id="DF143027">
    <property type="protein sequence ID" value="GAA50251.1"/>
    <property type="molecule type" value="Genomic_DNA"/>
</dbReference>
<gene>
    <name evidence="1" type="ORF">CLF_104289</name>
</gene>
<name>G7YBB7_CLOSI</name>
<sequence>MIGANSLVVEQDPGRLVQRQQRDPVLRKVAVALLDGRSMENGEGGKHLETFQSHFDRLSLNEAGIISWNATDLAVVLL</sequence>
<organism evidence="1 2">
    <name type="scientific">Clonorchis sinensis</name>
    <name type="common">Chinese liver fluke</name>
    <dbReference type="NCBI Taxonomy" id="79923"/>
    <lineage>
        <taxon>Eukaryota</taxon>
        <taxon>Metazoa</taxon>
        <taxon>Spiralia</taxon>
        <taxon>Lophotrochozoa</taxon>
        <taxon>Platyhelminthes</taxon>
        <taxon>Trematoda</taxon>
        <taxon>Digenea</taxon>
        <taxon>Opisthorchiida</taxon>
        <taxon>Opisthorchiata</taxon>
        <taxon>Opisthorchiidae</taxon>
        <taxon>Clonorchis</taxon>
    </lineage>
</organism>
<protein>
    <submittedName>
        <fullName evidence="1">Uncharacterized protein</fullName>
    </submittedName>
</protein>
<evidence type="ECO:0000313" key="1">
    <source>
        <dbReference type="EMBL" id="GAA50251.1"/>
    </source>
</evidence>